<proteinExistence type="predicted"/>
<sequence>MDPDEEARERSWLMGWGPASKMPSHYLKRRTKEKADEHVKAMQRRLMKHADEIGYRIGAERKTGEF</sequence>
<protein>
    <submittedName>
        <fullName evidence="1">Uncharacterized protein</fullName>
    </submittedName>
</protein>
<dbReference type="Proteomes" id="UP000051562">
    <property type="component" value="Unassembled WGS sequence"/>
</dbReference>
<dbReference type="EMBL" id="LMAR01000026">
    <property type="protein sequence ID" value="KQK31157.1"/>
    <property type="molecule type" value="Genomic_DNA"/>
</dbReference>
<evidence type="ECO:0000313" key="2">
    <source>
        <dbReference type="Proteomes" id="UP000051562"/>
    </source>
</evidence>
<reference evidence="1 2" key="1">
    <citation type="submission" date="2015-10" db="EMBL/GenBank/DDBJ databases">
        <title>Draft genome of Bosea thiooxidans.</title>
        <authorList>
            <person name="Wang X."/>
        </authorList>
    </citation>
    <scope>NUCLEOTIDE SEQUENCE [LARGE SCALE GENOMIC DNA]</scope>
    <source>
        <strain evidence="1 2">CGMCC 9174</strain>
    </source>
</reference>
<gene>
    <name evidence="1" type="ORF">ARD30_09955</name>
</gene>
<accession>A0A0Q3I8H8</accession>
<name>A0A0Q3I8H8_9HYPH</name>
<keyword evidence="2" id="KW-1185">Reference proteome</keyword>
<organism evidence="1 2">
    <name type="scientific">Bosea thiooxidans</name>
    <dbReference type="NCBI Taxonomy" id="53254"/>
    <lineage>
        <taxon>Bacteria</taxon>
        <taxon>Pseudomonadati</taxon>
        <taxon>Pseudomonadota</taxon>
        <taxon>Alphaproteobacteria</taxon>
        <taxon>Hyphomicrobiales</taxon>
        <taxon>Boseaceae</taxon>
        <taxon>Bosea</taxon>
    </lineage>
</organism>
<evidence type="ECO:0000313" key="1">
    <source>
        <dbReference type="EMBL" id="KQK31157.1"/>
    </source>
</evidence>
<comment type="caution">
    <text evidence="1">The sequence shown here is derived from an EMBL/GenBank/DDBJ whole genome shotgun (WGS) entry which is preliminary data.</text>
</comment>
<dbReference type="AlphaFoldDB" id="A0A0Q3I8H8"/>